<sequence>MNQAHPDKTSGVFDDTVGAFVPHGRFVIEGDQDGPLRGLSFAAKDLFDVAGHATGAGNPTWLATHPIPTQHNPVVAQLLQAGATLIGKTLTDELAYSIHGDNAHYGTPLNSAAPDRVPGGSSSGSVAAVAAGLCDFALGTDTGGSTRVPASYCGVWGLRTTHGLLPDSGMVPLNPSFDTTTWLARDAAVFSRVGAALLPQTGAASFARVLLPADALAQADLDFAPAVQQVFDVLALSMDAIHCNIAAVDGELEIWRQTYIGASAHEAWQVHGAWIDSQPQGAPLFGAAVAGRFEMARKTSDETAGAARARQALIREQVRSLLGSDGVAVMPSAASVAPLLDATPADIDDIRSRSFRITCIAGLCGLPQVSLPLRTPAGLPIGVSLLGPAGSDLALIRLAVAVWEQLQAEPQGQ</sequence>
<dbReference type="Gene3D" id="3.90.1300.10">
    <property type="entry name" value="Amidase signature (AS) domain"/>
    <property type="match status" value="1"/>
</dbReference>
<dbReference type="InterPro" id="IPR023631">
    <property type="entry name" value="Amidase_dom"/>
</dbReference>
<dbReference type="EMBL" id="JAQQFM010000001">
    <property type="protein sequence ID" value="MFL9923171.1"/>
    <property type="molecule type" value="Genomic_DNA"/>
</dbReference>
<dbReference type="EC" id="3.5.1.4" evidence="2"/>
<comment type="caution">
    <text evidence="2">The sequence shown here is derived from an EMBL/GenBank/DDBJ whole genome shotgun (WGS) entry which is preliminary data.</text>
</comment>
<dbReference type="PANTHER" id="PTHR46310:SF7">
    <property type="entry name" value="AMIDASE 1"/>
    <property type="match status" value="1"/>
</dbReference>
<dbReference type="SUPFAM" id="SSF75304">
    <property type="entry name" value="Amidase signature (AS) enzymes"/>
    <property type="match status" value="1"/>
</dbReference>
<protein>
    <submittedName>
        <fullName evidence="2">Amidase</fullName>
        <ecNumber evidence="2">3.5.1.4</ecNumber>
    </submittedName>
</protein>
<gene>
    <name evidence="2" type="ORF">PQR62_02755</name>
</gene>
<organism evidence="2 3">
    <name type="scientific">Herbaspirillum lusitanum</name>
    <dbReference type="NCBI Taxonomy" id="213312"/>
    <lineage>
        <taxon>Bacteria</taxon>
        <taxon>Pseudomonadati</taxon>
        <taxon>Pseudomonadota</taxon>
        <taxon>Betaproteobacteria</taxon>
        <taxon>Burkholderiales</taxon>
        <taxon>Oxalobacteraceae</taxon>
        <taxon>Herbaspirillum</taxon>
    </lineage>
</organism>
<dbReference type="Pfam" id="PF01425">
    <property type="entry name" value="Amidase"/>
    <property type="match status" value="2"/>
</dbReference>
<dbReference type="NCBIfam" id="NF006169">
    <property type="entry name" value="PRK08310.1"/>
    <property type="match status" value="1"/>
</dbReference>
<accession>A0ABW9A2W3</accession>
<dbReference type="GO" id="GO:0004040">
    <property type="term" value="F:amidase activity"/>
    <property type="evidence" value="ECO:0007669"/>
    <property type="project" value="UniProtKB-EC"/>
</dbReference>
<proteinExistence type="predicted"/>
<feature type="domain" description="Amidase" evidence="1">
    <location>
        <begin position="30"/>
        <end position="190"/>
    </location>
</feature>
<evidence type="ECO:0000259" key="1">
    <source>
        <dbReference type="Pfam" id="PF01425"/>
    </source>
</evidence>
<evidence type="ECO:0000313" key="2">
    <source>
        <dbReference type="EMBL" id="MFL9923171.1"/>
    </source>
</evidence>
<feature type="domain" description="Amidase" evidence="1">
    <location>
        <begin position="282"/>
        <end position="395"/>
    </location>
</feature>
<keyword evidence="3" id="KW-1185">Reference proteome</keyword>
<reference evidence="2 3" key="1">
    <citation type="journal article" date="2024" name="Chem. Sci.">
        <title>Discovery of megapolipeptins by genome mining of a Burkholderiales bacteria collection.</title>
        <authorList>
            <person name="Paulo B.S."/>
            <person name="Recchia M.J.J."/>
            <person name="Lee S."/>
            <person name="Fergusson C.H."/>
            <person name="Romanowski S.B."/>
            <person name="Hernandez A."/>
            <person name="Krull N."/>
            <person name="Liu D.Y."/>
            <person name="Cavanagh H."/>
            <person name="Bos A."/>
            <person name="Gray C.A."/>
            <person name="Murphy B.T."/>
            <person name="Linington R.G."/>
            <person name="Eustaquio A.S."/>
        </authorList>
    </citation>
    <scope>NUCLEOTIDE SEQUENCE [LARGE SCALE GENOMIC DNA]</scope>
    <source>
        <strain evidence="2 3">RL21-008-BIB-A</strain>
    </source>
</reference>
<dbReference type="RefSeq" id="WP_408154525.1">
    <property type="nucleotide sequence ID" value="NZ_JAQQFM010000001.1"/>
</dbReference>
<keyword evidence="2" id="KW-0378">Hydrolase</keyword>
<evidence type="ECO:0000313" key="3">
    <source>
        <dbReference type="Proteomes" id="UP001629246"/>
    </source>
</evidence>
<dbReference type="PANTHER" id="PTHR46310">
    <property type="entry name" value="AMIDASE 1"/>
    <property type="match status" value="1"/>
</dbReference>
<dbReference type="Proteomes" id="UP001629246">
    <property type="component" value="Unassembled WGS sequence"/>
</dbReference>
<name>A0ABW9A2W3_9BURK</name>
<dbReference type="InterPro" id="IPR036928">
    <property type="entry name" value="AS_sf"/>
</dbReference>